<dbReference type="Pfam" id="PF19300">
    <property type="entry name" value="BPD_transp_1_N"/>
    <property type="match status" value="1"/>
</dbReference>
<sequence length="321" mass="33945">MTARYVLRRLGQAAVVLWGAVTLSFLMIHLVPGDPVRIILGSGDGDAATITPAAEAELRAQLGLDRPVAVQYLDFLRRAATFDFGHSYSTGQEVSVAISAAVPVTVELGVAAIVLAVVLALVFALLSVLLPTQALRSSFQSASLLGTAMPSFWVAILLLQVFSFRLGWFPAYGSGSWQALVLPGLTLALLTAGTLGQVLTRGLNEALAETYADTARAKGVSEARVVTGHALRNASLPAFTMAGMMAGGMLSGATIVETIYGRRGVGMYFVQAIQTQDFPLIQALVILSGGFFVLVTLAVDLAYRWIDPRVSTPHRRKAGVA</sequence>
<dbReference type="Pfam" id="PF00528">
    <property type="entry name" value="BPD_transp_1"/>
    <property type="match status" value="1"/>
</dbReference>
<evidence type="ECO:0000313" key="10">
    <source>
        <dbReference type="Proteomes" id="UP000280668"/>
    </source>
</evidence>
<dbReference type="Gene3D" id="1.10.3720.10">
    <property type="entry name" value="MetI-like"/>
    <property type="match status" value="1"/>
</dbReference>
<dbReference type="GO" id="GO:0005886">
    <property type="term" value="C:plasma membrane"/>
    <property type="evidence" value="ECO:0007669"/>
    <property type="project" value="UniProtKB-SubCell"/>
</dbReference>
<feature type="transmembrane region" description="Helical" evidence="7">
    <location>
        <begin position="280"/>
        <end position="306"/>
    </location>
</feature>
<dbReference type="InterPro" id="IPR035906">
    <property type="entry name" value="MetI-like_sf"/>
</dbReference>
<dbReference type="GO" id="GO:0055085">
    <property type="term" value="P:transmembrane transport"/>
    <property type="evidence" value="ECO:0007669"/>
    <property type="project" value="InterPro"/>
</dbReference>
<comment type="caution">
    <text evidence="9">The sequence shown here is derived from an EMBL/GenBank/DDBJ whole genome shotgun (WGS) entry which is preliminary data.</text>
</comment>
<organism evidence="9 10">
    <name type="scientific">Bogoriella caseilytica</name>
    <dbReference type="NCBI Taxonomy" id="56055"/>
    <lineage>
        <taxon>Bacteria</taxon>
        <taxon>Bacillati</taxon>
        <taxon>Actinomycetota</taxon>
        <taxon>Actinomycetes</taxon>
        <taxon>Micrococcales</taxon>
        <taxon>Bogoriellaceae</taxon>
        <taxon>Bogoriella</taxon>
    </lineage>
</organism>
<dbReference type="RefSeq" id="WP_123303226.1">
    <property type="nucleotide sequence ID" value="NZ_RKHK01000001.1"/>
</dbReference>
<dbReference type="PROSITE" id="PS50928">
    <property type="entry name" value="ABC_TM1"/>
    <property type="match status" value="1"/>
</dbReference>
<reference evidence="9 10" key="1">
    <citation type="submission" date="2018-11" db="EMBL/GenBank/DDBJ databases">
        <title>Sequencing the genomes of 1000 actinobacteria strains.</title>
        <authorList>
            <person name="Klenk H.-P."/>
        </authorList>
    </citation>
    <scope>NUCLEOTIDE SEQUENCE [LARGE SCALE GENOMIC DNA]</scope>
    <source>
        <strain evidence="9 10">DSM 11294</strain>
    </source>
</reference>
<evidence type="ECO:0000256" key="7">
    <source>
        <dbReference type="RuleBase" id="RU363032"/>
    </source>
</evidence>
<feature type="transmembrane region" description="Helical" evidence="7">
    <location>
        <begin position="238"/>
        <end position="260"/>
    </location>
</feature>
<feature type="transmembrane region" description="Helical" evidence="7">
    <location>
        <begin position="142"/>
        <end position="164"/>
    </location>
</feature>
<dbReference type="Proteomes" id="UP000280668">
    <property type="component" value="Unassembled WGS sequence"/>
</dbReference>
<feature type="transmembrane region" description="Helical" evidence="7">
    <location>
        <begin position="176"/>
        <end position="195"/>
    </location>
</feature>
<feature type="transmembrane region" description="Helical" evidence="7">
    <location>
        <begin position="108"/>
        <end position="130"/>
    </location>
</feature>
<proteinExistence type="inferred from homology"/>
<feature type="domain" description="ABC transmembrane type-1" evidence="8">
    <location>
        <begin position="102"/>
        <end position="303"/>
    </location>
</feature>
<keyword evidence="2 7" id="KW-0813">Transport</keyword>
<evidence type="ECO:0000256" key="5">
    <source>
        <dbReference type="ARBA" id="ARBA00022989"/>
    </source>
</evidence>
<dbReference type="InterPro" id="IPR000515">
    <property type="entry name" value="MetI-like"/>
</dbReference>
<accession>A0A3N2BBQ5</accession>
<evidence type="ECO:0000259" key="8">
    <source>
        <dbReference type="PROSITE" id="PS50928"/>
    </source>
</evidence>
<evidence type="ECO:0000313" key="9">
    <source>
        <dbReference type="EMBL" id="ROR72699.1"/>
    </source>
</evidence>
<evidence type="ECO:0000256" key="2">
    <source>
        <dbReference type="ARBA" id="ARBA00022448"/>
    </source>
</evidence>
<dbReference type="InterPro" id="IPR045621">
    <property type="entry name" value="BPD_transp_1_N"/>
</dbReference>
<keyword evidence="6 7" id="KW-0472">Membrane</keyword>
<keyword evidence="10" id="KW-1185">Reference proteome</keyword>
<feature type="transmembrane region" description="Helical" evidence="7">
    <location>
        <begin position="12"/>
        <end position="31"/>
    </location>
</feature>
<keyword evidence="4 7" id="KW-0812">Transmembrane</keyword>
<dbReference type="EMBL" id="RKHK01000001">
    <property type="protein sequence ID" value="ROR72699.1"/>
    <property type="molecule type" value="Genomic_DNA"/>
</dbReference>
<comment type="subcellular location">
    <subcellularLocation>
        <location evidence="1 7">Cell membrane</location>
        <topology evidence="1 7">Multi-pass membrane protein</topology>
    </subcellularLocation>
</comment>
<gene>
    <name evidence="9" type="ORF">EDD31_1058</name>
</gene>
<dbReference type="AlphaFoldDB" id="A0A3N2BBQ5"/>
<dbReference type="PANTHER" id="PTHR43163">
    <property type="entry name" value="DIPEPTIDE TRANSPORT SYSTEM PERMEASE PROTEIN DPPB-RELATED"/>
    <property type="match status" value="1"/>
</dbReference>
<evidence type="ECO:0000256" key="4">
    <source>
        <dbReference type="ARBA" id="ARBA00022692"/>
    </source>
</evidence>
<keyword evidence="5 7" id="KW-1133">Transmembrane helix</keyword>
<dbReference type="SUPFAM" id="SSF161098">
    <property type="entry name" value="MetI-like"/>
    <property type="match status" value="1"/>
</dbReference>
<evidence type="ECO:0000256" key="1">
    <source>
        <dbReference type="ARBA" id="ARBA00004651"/>
    </source>
</evidence>
<dbReference type="OrthoDB" id="9778910at2"/>
<protein>
    <submittedName>
        <fullName evidence="9">Peptide/nickel transport system permease protein</fullName>
    </submittedName>
</protein>
<keyword evidence="3" id="KW-1003">Cell membrane</keyword>
<comment type="similarity">
    <text evidence="7">Belongs to the binding-protein-dependent transport system permease family.</text>
</comment>
<evidence type="ECO:0000256" key="3">
    <source>
        <dbReference type="ARBA" id="ARBA00022475"/>
    </source>
</evidence>
<dbReference type="CDD" id="cd06261">
    <property type="entry name" value="TM_PBP2"/>
    <property type="match status" value="1"/>
</dbReference>
<name>A0A3N2BBQ5_9MICO</name>
<dbReference type="PANTHER" id="PTHR43163:SF6">
    <property type="entry name" value="DIPEPTIDE TRANSPORT SYSTEM PERMEASE PROTEIN DPPB-RELATED"/>
    <property type="match status" value="1"/>
</dbReference>
<evidence type="ECO:0000256" key="6">
    <source>
        <dbReference type="ARBA" id="ARBA00023136"/>
    </source>
</evidence>